<evidence type="ECO:0000256" key="13">
    <source>
        <dbReference type="ARBA" id="ARBA00038359"/>
    </source>
</evidence>
<reference evidence="18 19" key="1">
    <citation type="journal article" date="2016" name="Genome Biol. Evol.">
        <title>Divergent and convergent evolution of fungal pathogenicity.</title>
        <authorList>
            <person name="Shang Y."/>
            <person name="Xiao G."/>
            <person name="Zheng P."/>
            <person name="Cen K."/>
            <person name="Zhan S."/>
            <person name="Wang C."/>
        </authorList>
    </citation>
    <scope>NUCLEOTIDE SEQUENCE [LARGE SCALE GENOMIC DNA]</scope>
    <source>
        <strain evidence="18 19">RCEF 1005</strain>
    </source>
</reference>
<dbReference type="InterPro" id="IPR049326">
    <property type="entry name" value="Rhodopsin_dom_fungi"/>
</dbReference>
<evidence type="ECO:0000256" key="11">
    <source>
        <dbReference type="ARBA" id="ARBA00023157"/>
    </source>
</evidence>
<dbReference type="SMART" id="SM00747">
    <property type="entry name" value="CFEM"/>
    <property type="match status" value="1"/>
</dbReference>
<evidence type="ECO:0000259" key="17">
    <source>
        <dbReference type="SMART" id="SM00747"/>
    </source>
</evidence>
<sequence>MRFLYGVSTVLAASMLQGAAAAAAQQSNGLSLTDAISQMPTCALSCLLKVVGDTGCSPTDKTCICKTNYHKIETIASPCILKACSFTDALQARNLTALSCDAPIRDKTMRYNVMAIVLGVITNLLVIVRLIFKRFFSYRQSLGWDDYTIIAAMLIGIPATIINVVGLTANGMGRDVWTLTHDEINRFGAYFYTMEVLYLAEIAFIKLSLSIFYLYIFPGEWTRRLLWATVVFNTASGIAFVVAGIVQCMPIAFFWYRYTDPSAAGHCIDINTFGWSHAAVSIAVDVWLIAIPLSQLRKLQLHWKKKIGVTLMFLLGTFVTVVSILRLQSLIYLARSFNPTWDQWIVAWWSTIEVHVGMICASLPTLRLVLVRLCPRVFSTNISRNKSFTERNTRPNSSTYIMQSKEVTLSEIEIELGATSSPGAKPVPPPKDYPGPQSSKPYVPPKDW</sequence>
<dbReference type="STRING" id="1081108.A0A162KVF2"/>
<feature type="chain" id="PRO_5007837061" evidence="16">
    <location>
        <begin position="22"/>
        <end position="448"/>
    </location>
</feature>
<feature type="domain" description="CFEM" evidence="17">
    <location>
        <begin position="35"/>
        <end position="101"/>
    </location>
</feature>
<evidence type="ECO:0000256" key="14">
    <source>
        <dbReference type="SAM" id="MobiDB-lite"/>
    </source>
</evidence>
<feature type="transmembrane region" description="Helical" evidence="15">
    <location>
        <begin position="144"/>
        <end position="169"/>
    </location>
</feature>
<dbReference type="OrthoDB" id="2496787at2759"/>
<dbReference type="Pfam" id="PF05730">
    <property type="entry name" value="CFEM"/>
    <property type="match status" value="1"/>
</dbReference>
<keyword evidence="9 15" id="KW-1133">Transmembrane helix</keyword>
<evidence type="ECO:0000256" key="4">
    <source>
        <dbReference type="ARBA" id="ARBA00010031"/>
    </source>
</evidence>
<evidence type="ECO:0000256" key="9">
    <source>
        <dbReference type="ARBA" id="ARBA00022989"/>
    </source>
</evidence>
<keyword evidence="11" id="KW-1015">Disulfide bond</keyword>
<proteinExistence type="inferred from homology"/>
<dbReference type="InterPro" id="IPR008427">
    <property type="entry name" value="Extracellular_membr_CFEM_dom"/>
</dbReference>
<evidence type="ECO:0000256" key="12">
    <source>
        <dbReference type="ARBA" id="ARBA00023288"/>
    </source>
</evidence>
<feature type="transmembrane region" description="Helical" evidence="15">
    <location>
        <begin position="111"/>
        <end position="132"/>
    </location>
</feature>
<dbReference type="GO" id="GO:0098552">
    <property type="term" value="C:side of membrane"/>
    <property type="evidence" value="ECO:0007669"/>
    <property type="project" value="UniProtKB-KW"/>
</dbReference>
<evidence type="ECO:0000256" key="7">
    <source>
        <dbReference type="ARBA" id="ARBA00022692"/>
    </source>
</evidence>
<evidence type="ECO:0000256" key="6">
    <source>
        <dbReference type="ARBA" id="ARBA00022622"/>
    </source>
</evidence>
<keyword evidence="8 16" id="KW-0732">Signal</keyword>
<evidence type="ECO:0000256" key="16">
    <source>
        <dbReference type="SAM" id="SignalP"/>
    </source>
</evidence>
<dbReference type="GO" id="GO:0005576">
    <property type="term" value="C:extracellular region"/>
    <property type="evidence" value="ECO:0007669"/>
    <property type="project" value="UniProtKB-SubCell"/>
</dbReference>
<evidence type="ECO:0000256" key="3">
    <source>
        <dbReference type="ARBA" id="ARBA00004613"/>
    </source>
</evidence>
<evidence type="ECO:0000256" key="15">
    <source>
        <dbReference type="SAM" id="Phobius"/>
    </source>
</evidence>
<feature type="region of interest" description="Disordered" evidence="14">
    <location>
        <begin position="418"/>
        <end position="448"/>
    </location>
</feature>
<comment type="caution">
    <text evidence="18">The sequence shown here is derived from an EMBL/GenBank/DDBJ whole genome shotgun (WGS) entry which is preliminary data.</text>
</comment>
<dbReference type="Proteomes" id="UP000076881">
    <property type="component" value="Unassembled WGS sequence"/>
</dbReference>
<keyword evidence="5" id="KW-0964">Secreted</keyword>
<protein>
    <submittedName>
        <fullName evidence="18">Extracellular membrane protein, 8-cysteine region, CFEM</fullName>
    </submittedName>
</protein>
<dbReference type="AlphaFoldDB" id="A0A162KVF2"/>
<comment type="similarity">
    <text evidence="4">Belongs to the RBT5 family.</text>
</comment>
<evidence type="ECO:0000256" key="2">
    <source>
        <dbReference type="ARBA" id="ARBA00004589"/>
    </source>
</evidence>
<keyword evidence="6" id="KW-0336">GPI-anchor</keyword>
<keyword evidence="19" id="KW-1185">Reference proteome</keyword>
<gene>
    <name evidence="18" type="ORF">LEL_03844</name>
</gene>
<evidence type="ECO:0000313" key="19">
    <source>
        <dbReference type="Proteomes" id="UP000076881"/>
    </source>
</evidence>
<keyword evidence="7 15" id="KW-0812">Transmembrane</keyword>
<keyword evidence="6" id="KW-0325">Glycoprotein</keyword>
<evidence type="ECO:0000256" key="1">
    <source>
        <dbReference type="ARBA" id="ARBA00004141"/>
    </source>
</evidence>
<feature type="signal peptide" evidence="16">
    <location>
        <begin position="1"/>
        <end position="21"/>
    </location>
</feature>
<organism evidence="18 19">
    <name type="scientific">Akanthomyces lecanii RCEF 1005</name>
    <dbReference type="NCBI Taxonomy" id="1081108"/>
    <lineage>
        <taxon>Eukaryota</taxon>
        <taxon>Fungi</taxon>
        <taxon>Dikarya</taxon>
        <taxon>Ascomycota</taxon>
        <taxon>Pezizomycotina</taxon>
        <taxon>Sordariomycetes</taxon>
        <taxon>Hypocreomycetidae</taxon>
        <taxon>Hypocreales</taxon>
        <taxon>Cordycipitaceae</taxon>
        <taxon>Akanthomyces</taxon>
        <taxon>Cordyceps confragosa</taxon>
    </lineage>
</organism>
<feature type="transmembrane region" description="Helical" evidence="15">
    <location>
        <begin position="347"/>
        <end position="370"/>
    </location>
</feature>
<dbReference type="PANTHER" id="PTHR33048:SF143">
    <property type="entry name" value="EXTRACELLULAR MEMBRANE PROTEIN CFEM DOMAIN-CONTAINING PROTEIN-RELATED"/>
    <property type="match status" value="1"/>
</dbReference>
<evidence type="ECO:0000256" key="5">
    <source>
        <dbReference type="ARBA" id="ARBA00022525"/>
    </source>
</evidence>
<comment type="similarity">
    <text evidence="13">Belongs to the SAT4 family.</text>
</comment>
<feature type="transmembrane region" description="Helical" evidence="15">
    <location>
        <begin position="307"/>
        <end position="327"/>
    </location>
</feature>
<dbReference type="Pfam" id="PF20684">
    <property type="entry name" value="Fung_rhodopsin"/>
    <property type="match status" value="1"/>
</dbReference>
<keyword evidence="12" id="KW-0449">Lipoprotein</keyword>
<accession>A0A162KVF2</accession>
<name>A0A162KVF2_CORDF</name>
<comment type="subcellular location">
    <subcellularLocation>
        <location evidence="2">Membrane</location>
        <topology evidence="2">Lipid-anchor</topology>
        <topology evidence="2">GPI-anchor</topology>
    </subcellularLocation>
    <subcellularLocation>
        <location evidence="1">Membrane</location>
        <topology evidence="1">Multi-pass membrane protein</topology>
    </subcellularLocation>
    <subcellularLocation>
        <location evidence="3">Secreted</location>
    </subcellularLocation>
</comment>
<feature type="transmembrane region" description="Helical" evidence="15">
    <location>
        <begin position="189"/>
        <end position="216"/>
    </location>
</feature>
<dbReference type="PANTHER" id="PTHR33048">
    <property type="entry name" value="PTH11-LIKE INTEGRAL MEMBRANE PROTEIN (AFU_ORTHOLOGUE AFUA_5G11245)"/>
    <property type="match status" value="1"/>
</dbReference>
<dbReference type="InterPro" id="IPR052337">
    <property type="entry name" value="SAT4-like"/>
</dbReference>
<feature type="transmembrane region" description="Helical" evidence="15">
    <location>
        <begin position="225"/>
        <end position="255"/>
    </location>
</feature>
<evidence type="ECO:0000256" key="10">
    <source>
        <dbReference type="ARBA" id="ARBA00023136"/>
    </source>
</evidence>
<evidence type="ECO:0000256" key="8">
    <source>
        <dbReference type="ARBA" id="ARBA00022729"/>
    </source>
</evidence>
<dbReference type="EMBL" id="AZHF01000002">
    <property type="protein sequence ID" value="OAA80358.1"/>
    <property type="molecule type" value="Genomic_DNA"/>
</dbReference>
<evidence type="ECO:0000313" key="18">
    <source>
        <dbReference type="EMBL" id="OAA80358.1"/>
    </source>
</evidence>
<keyword evidence="10 15" id="KW-0472">Membrane</keyword>